<accession>A0ABY9BF69</accession>
<evidence type="ECO:0000313" key="2">
    <source>
        <dbReference type="EMBL" id="WJZ81364.1"/>
    </source>
</evidence>
<evidence type="ECO:0000313" key="3">
    <source>
        <dbReference type="Proteomes" id="UP001227230"/>
    </source>
</evidence>
<reference evidence="2 3" key="1">
    <citation type="journal article" date="2023" name="Hortic Res">
        <title>The complete reference genome for grapevine (Vitis vinifera L.) genetics and breeding.</title>
        <authorList>
            <person name="Shi X."/>
            <person name="Cao S."/>
            <person name="Wang X."/>
            <person name="Huang S."/>
            <person name="Wang Y."/>
            <person name="Liu Z."/>
            <person name="Liu W."/>
            <person name="Leng X."/>
            <person name="Peng Y."/>
            <person name="Wang N."/>
            <person name="Wang Y."/>
            <person name="Ma Z."/>
            <person name="Xu X."/>
            <person name="Zhang F."/>
            <person name="Xue H."/>
            <person name="Zhong H."/>
            <person name="Wang Y."/>
            <person name="Zhang K."/>
            <person name="Velt A."/>
            <person name="Avia K."/>
            <person name="Holtgrawe D."/>
            <person name="Grimplet J."/>
            <person name="Matus J.T."/>
            <person name="Ware D."/>
            <person name="Wu X."/>
            <person name="Wang H."/>
            <person name="Liu C."/>
            <person name="Fang Y."/>
            <person name="Rustenholz C."/>
            <person name="Cheng Z."/>
            <person name="Xiao H."/>
            <person name="Zhou Y."/>
        </authorList>
    </citation>
    <scope>NUCLEOTIDE SEQUENCE [LARGE SCALE GENOMIC DNA]</scope>
    <source>
        <strain evidence="3">cv. Pinot noir / PN40024</strain>
        <tissue evidence="2">Leaf</tissue>
    </source>
</reference>
<dbReference type="EMBL" id="CP126648">
    <property type="protein sequence ID" value="WJZ81364.1"/>
    <property type="molecule type" value="Genomic_DNA"/>
</dbReference>
<gene>
    <name evidence="2" type="ORF">VitviT2T_001210</name>
</gene>
<proteinExistence type="predicted"/>
<keyword evidence="3" id="KW-1185">Reference proteome</keyword>
<feature type="region of interest" description="Disordered" evidence="1">
    <location>
        <begin position="1"/>
        <end position="22"/>
    </location>
</feature>
<evidence type="ECO:0000256" key="1">
    <source>
        <dbReference type="SAM" id="MobiDB-lite"/>
    </source>
</evidence>
<dbReference type="Proteomes" id="UP001227230">
    <property type="component" value="Chromosome 1"/>
</dbReference>
<organism evidence="2 3">
    <name type="scientific">Vitis vinifera</name>
    <name type="common">Grape</name>
    <dbReference type="NCBI Taxonomy" id="29760"/>
    <lineage>
        <taxon>Eukaryota</taxon>
        <taxon>Viridiplantae</taxon>
        <taxon>Streptophyta</taxon>
        <taxon>Embryophyta</taxon>
        <taxon>Tracheophyta</taxon>
        <taxon>Spermatophyta</taxon>
        <taxon>Magnoliopsida</taxon>
        <taxon>eudicotyledons</taxon>
        <taxon>Gunneridae</taxon>
        <taxon>Pentapetalae</taxon>
        <taxon>rosids</taxon>
        <taxon>Vitales</taxon>
        <taxon>Vitaceae</taxon>
        <taxon>Viteae</taxon>
        <taxon>Vitis</taxon>
    </lineage>
</organism>
<protein>
    <submittedName>
        <fullName evidence="2">Uncharacterized protein</fullName>
    </submittedName>
</protein>
<name>A0ABY9BF69_VITVI</name>
<sequence length="72" mass="7969">MLCQAPGSTSWVTSNPTPRSTKNNIAIRPQVQEVATKPDETFEAEETEQCKIVELVVSPIVEEVEEEIIANL</sequence>